<proteinExistence type="predicted"/>
<dbReference type="EMBL" id="MLJW01000015">
    <property type="protein sequence ID" value="OIR13275.1"/>
    <property type="molecule type" value="Genomic_DNA"/>
</dbReference>
<gene>
    <name evidence="1" type="ORF">GALL_56600</name>
</gene>
<sequence>MTDSKNHPLYISIIDINHNAKDKLLEVSVRIFTDDFENTLKKYSNAKIDLSHPADKAAMDKLVSNYLLSRLQIKADNKITALHYLGFELQQESIWTFFEVTNISSVKKIEVNTNILYDYQEKQINIIHAKVNGNEKSFRLDNPKSYAAFEW</sequence>
<dbReference type="InterPro" id="IPR046525">
    <property type="entry name" value="DUF6702"/>
</dbReference>
<evidence type="ECO:0000313" key="1">
    <source>
        <dbReference type="EMBL" id="OIR13275.1"/>
    </source>
</evidence>
<comment type="caution">
    <text evidence="1">The sequence shown here is derived from an EMBL/GenBank/DDBJ whole genome shotgun (WGS) entry which is preliminary data.</text>
</comment>
<accession>A0A1J5SZ96</accession>
<name>A0A1J5SZ96_9ZZZZ</name>
<dbReference type="AlphaFoldDB" id="A0A1J5SZ96"/>
<dbReference type="Pfam" id="PF20420">
    <property type="entry name" value="DUF6702"/>
    <property type="match status" value="1"/>
</dbReference>
<protein>
    <submittedName>
        <fullName evidence="1">Uncharacterized protein</fullName>
    </submittedName>
</protein>
<reference evidence="1" key="1">
    <citation type="submission" date="2016-10" db="EMBL/GenBank/DDBJ databases">
        <title>Sequence of Gallionella enrichment culture.</title>
        <authorList>
            <person name="Poehlein A."/>
            <person name="Muehling M."/>
            <person name="Daniel R."/>
        </authorList>
    </citation>
    <scope>NUCLEOTIDE SEQUENCE</scope>
</reference>
<organism evidence="1">
    <name type="scientific">mine drainage metagenome</name>
    <dbReference type="NCBI Taxonomy" id="410659"/>
    <lineage>
        <taxon>unclassified sequences</taxon>
        <taxon>metagenomes</taxon>
        <taxon>ecological metagenomes</taxon>
    </lineage>
</organism>